<dbReference type="Proteomes" id="UP001610631">
    <property type="component" value="Unassembled WGS sequence"/>
</dbReference>
<dbReference type="RefSeq" id="WP_395509608.1">
    <property type="nucleotide sequence ID" value="NZ_JBBDHD010000022.1"/>
</dbReference>
<evidence type="ECO:0000313" key="2">
    <source>
        <dbReference type="EMBL" id="MFH7595754.1"/>
    </source>
</evidence>
<name>A0ABW7PBZ1_9ACTN</name>
<feature type="compositionally biased region" description="Low complexity" evidence="1">
    <location>
        <begin position="106"/>
        <end position="124"/>
    </location>
</feature>
<organism evidence="2 3">
    <name type="scientific">Streptomyces racemochromogenes</name>
    <dbReference type="NCBI Taxonomy" id="67353"/>
    <lineage>
        <taxon>Bacteria</taxon>
        <taxon>Bacillati</taxon>
        <taxon>Actinomycetota</taxon>
        <taxon>Actinomycetes</taxon>
        <taxon>Kitasatosporales</taxon>
        <taxon>Streptomycetaceae</taxon>
        <taxon>Streptomyces</taxon>
    </lineage>
</organism>
<feature type="region of interest" description="Disordered" evidence="1">
    <location>
        <begin position="104"/>
        <end position="135"/>
    </location>
</feature>
<sequence length="135" mass="14007">MTQSPSATRIAGEHPGLGDVDGGGGDVSFAFSVPRAPEAAPVVGPDTRGADLVLEHARLVDELLGCAVDAPRATVAHLLTSRDFRTARLGRAIQAIRDELLRAGRSTDGSLHSTSTSSSRSGTTVLDPVTHDPAW</sequence>
<feature type="region of interest" description="Disordered" evidence="1">
    <location>
        <begin position="1"/>
        <end position="31"/>
    </location>
</feature>
<accession>A0ABW7PBZ1</accession>
<dbReference type="EMBL" id="JBBDHD010000022">
    <property type="protein sequence ID" value="MFH7595754.1"/>
    <property type="molecule type" value="Genomic_DNA"/>
</dbReference>
<evidence type="ECO:0000256" key="1">
    <source>
        <dbReference type="SAM" id="MobiDB-lite"/>
    </source>
</evidence>
<comment type="caution">
    <text evidence="2">The sequence shown here is derived from an EMBL/GenBank/DDBJ whole genome shotgun (WGS) entry which is preliminary data.</text>
</comment>
<keyword evidence="3" id="KW-1185">Reference proteome</keyword>
<reference evidence="2 3" key="1">
    <citation type="submission" date="2024-03" db="EMBL/GenBank/DDBJ databases">
        <title>Whole genome sequencing of Streptomyces racemochromogenes, to identify antimicrobial biosynthetic gene clusters.</title>
        <authorList>
            <person name="Suryawanshi P."/>
            <person name="Krishnaraj P.U."/>
            <person name="Arun Y.P."/>
            <person name="Suryawanshi M.P."/>
            <person name="Rakshit O."/>
        </authorList>
    </citation>
    <scope>NUCLEOTIDE SEQUENCE [LARGE SCALE GENOMIC DNA]</scope>
    <source>
        <strain evidence="2 3">AUDT626</strain>
    </source>
</reference>
<protein>
    <submittedName>
        <fullName evidence="2">Uncharacterized protein</fullName>
    </submittedName>
</protein>
<gene>
    <name evidence="2" type="ORF">WDV06_11715</name>
</gene>
<proteinExistence type="predicted"/>
<evidence type="ECO:0000313" key="3">
    <source>
        <dbReference type="Proteomes" id="UP001610631"/>
    </source>
</evidence>